<evidence type="ECO:0000256" key="2">
    <source>
        <dbReference type="ARBA" id="ARBA00022598"/>
    </source>
</evidence>
<evidence type="ECO:0000256" key="5">
    <source>
        <dbReference type="ARBA" id="ARBA00023027"/>
    </source>
</evidence>
<dbReference type="GO" id="GO:0003952">
    <property type="term" value="F:NAD+ synthase (glutamine-hydrolyzing) activity"/>
    <property type="evidence" value="ECO:0007669"/>
    <property type="project" value="InterPro"/>
</dbReference>
<evidence type="ECO:0000256" key="1">
    <source>
        <dbReference type="ARBA" id="ARBA00004790"/>
    </source>
</evidence>
<dbReference type="InterPro" id="IPR014729">
    <property type="entry name" value="Rossmann-like_a/b/a_fold"/>
</dbReference>
<accession>A0A2H4UVY1</accession>
<protein>
    <submittedName>
        <fullName evidence="7">NAD+ synthase</fullName>
    </submittedName>
</protein>
<dbReference type="InterPro" id="IPR022310">
    <property type="entry name" value="NAD/GMP_synthase"/>
</dbReference>
<keyword evidence="3" id="KW-0547">Nucleotide-binding</keyword>
<dbReference type="GO" id="GO:0004359">
    <property type="term" value="F:glutaminase activity"/>
    <property type="evidence" value="ECO:0007669"/>
    <property type="project" value="InterPro"/>
</dbReference>
<feature type="domain" description="NAD/GMP synthase" evidence="6">
    <location>
        <begin position="30"/>
        <end position="286"/>
    </location>
</feature>
<dbReference type="Pfam" id="PF02540">
    <property type="entry name" value="NAD_synthase"/>
    <property type="match status" value="1"/>
</dbReference>
<name>A0A2H4UVY1_9VIRU</name>
<dbReference type="UniPathway" id="UPA00253"/>
<dbReference type="SUPFAM" id="SSF52402">
    <property type="entry name" value="Adenine nucleotide alpha hydrolases-like"/>
    <property type="match status" value="1"/>
</dbReference>
<keyword evidence="2" id="KW-0436">Ligase</keyword>
<reference evidence="7" key="1">
    <citation type="journal article" date="2017" name="Elife">
        <title>The kinetoplastid-infecting Bodo saltans virus (BsV), a window into the most abundant giant viruses in the sea.</title>
        <authorList>
            <person name="Deeg C.M."/>
            <person name="Chow C.-E.T."/>
            <person name="Suttle C.A."/>
        </authorList>
    </citation>
    <scope>NUCLEOTIDE SEQUENCE</scope>
    <source>
        <strain evidence="7">NG1</strain>
    </source>
</reference>
<keyword evidence="4" id="KW-0067">ATP-binding</keyword>
<sequence>MTFSLTPGLQAVLEEYRKSCSFDPKTWCDDKCKKLNDYMKKCGLKTCVLNVSGGVDSAVVLGLCRNASKMQDSPIENIVAVCQPIHSSDWALQRGQEVIDKMQATNIIVDQTQFHTSLTEQIESASSIIGSDYTRGQMKSYMRTPVIYYVTQLYTLKGSPAIVMGTGNQDEDGFLLYYAKAGDGVVDVQIISDLHKSQVFKVGEYIGVPESILKAKPSADLWNGQTDENELQFSYDWVELYTGVYLKFNTVEDQAAFKETLDEESLTQFNDWEQKILAVHNRNKHKLLGIINL</sequence>
<dbReference type="Gene3D" id="3.40.50.620">
    <property type="entry name" value="HUPs"/>
    <property type="match status" value="1"/>
</dbReference>
<keyword evidence="5" id="KW-0520">NAD</keyword>
<evidence type="ECO:0000259" key="6">
    <source>
        <dbReference type="Pfam" id="PF02540"/>
    </source>
</evidence>
<dbReference type="Proteomes" id="UP000240325">
    <property type="component" value="Segment"/>
</dbReference>
<dbReference type="PANTHER" id="PTHR23090">
    <property type="entry name" value="NH 3 /GLUTAMINE-DEPENDENT NAD + SYNTHETASE"/>
    <property type="match status" value="1"/>
</dbReference>
<keyword evidence="8" id="KW-1185">Reference proteome</keyword>
<evidence type="ECO:0000313" key="8">
    <source>
        <dbReference type="Proteomes" id="UP000240325"/>
    </source>
</evidence>
<organism evidence="7">
    <name type="scientific">Bodo saltans virus</name>
    <dbReference type="NCBI Taxonomy" id="2024608"/>
    <lineage>
        <taxon>Viruses</taxon>
        <taxon>Varidnaviria</taxon>
        <taxon>Bamfordvirae</taxon>
        <taxon>Nucleocytoviricota</taxon>
        <taxon>Megaviricetes</taxon>
        <taxon>Imitervirales</taxon>
        <taxon>Mimiviridae</taxon>
        <taxon>Klosneuvirinae</taxon>
        <taxon>Theiavirus</taxon>
        <taxon>Theiavirus salishense</taxon>
    </lineage>
</organism>
<gene>
    <name evidence="7" type="ORF">BMW23_0992</name>
</gene>
<dbReference type="NCBIfam" id="TIGR00552">
    <property type="entry name" value="nadE"/>
    <property type="match status" value="1"/>
</dbReference>
<dbReference type="PANTHER" id="PTHR23090:SF9">
    <property type="entry name" value="GLUTAMINE-DEPENDENT NAD(+) SYNTHETASE"/>
    <property type="match status" value="1"/>
</dbReference>
<comment type="pathway">
    <text evidence="1">Cofactor biosynthesis; NAD(+) biosynthesis.</text>
</comment>
<dbReference type="GO" id="GO:0009435">
    <property type="term" value="P:NAD+ biosynthetic process"/>
    <property type="evidence" value="ECO:0007669"/>
    <property type="project" value="UniProtKB-UniPathway"/>
</dbReference>
<dbReference type="GO" id="GO:0005524">
    <property type="term" value="F:ATP binding"/>
    <property type="evidence" value="ECO:0007669"/>
    <property type="project" value="UniProtKB-KW"/>
</dbReference>
<dbReference type="InterPro" id="IPR003694">
    <property type="entry name" value="NAD_synthase"/>
</dbReference>
<evidence type="ECO:0000256" key="3">
    <source>
        <dbReference type="ARBA" id="ARBA00022741"/>
    </source>
</evidence>
<proteinExistence type="predicted"/>
<dbReference type="CDD" id="cd00553">
    <property type="entry name" value="NAD_synthase"/>
    <property type="match status" value="1"/>
</dbReference>
<dbReference type="EMBL" id="MF782455">
    <property type="protein sequence ID" value="ATZ81037.1"/>
    <property type="molecule type" value="Genomic_DNA"/>
</dbReference>
<evidence type="ECO:0000313" key="7">
    <source>
        <dbReference type="EMBL" id="ATZ81037.1"/>
    </source>
</evidence>
<evidence type="ECO:0000256" key="4">
    <source>
        <dbReference type="ARBA" id="ARBA00022840"/>
    </source>
</evidence>